<dbReference type="GO" id="GO:0016887">
    <property type="term" value="F:ATP hydrolysis activity"/>
    <property type="evidence" value="ECO:0007669"/>
    <property type="project" value="InterPro"/>
</dbReference>
<dbReference type="Gene3D" id="3.40.50.300">
    <property type="entry name" value="P-loop containing nucleotide triphosphate hydrolases"/>
    <property type="match status" value="1"/>
</dbReference>
<dbReference type="InterPro" id="IPR011527">
    <property type="entry name" value="ABC1_TM_dom"/>
</dbReference>
<organism evidence="15 16">
    <name type="scientific">Hippocampus comes</name>
    <name type="common">Tiger tail seahorse</name>
    <dbReference type="NCBI Taxonomy" id="109280"/>
    <lineage>
        <taxon>Eukaryota</taxon>
        <taxon>Metazoa</taxon>
        <taxon>Chordata</taxon>
        <taxon>Craniata</taxon>
        <taxon>Vertebrata</taxon>
        <taxon>Euteleostomi</taxon>
        <taxon>Actinopterygii</taxon>
        <taxon>Neopterygii</taxon>
        <taxon>Teleostei</taxon>
        <taxon>Neoteleostei</taxon>
        <taxon>Acanthomorphata</taxon>
        <taxon>Syngnathiaria</taxon>
        <taxon>Syngnathiformes</taxon>
        <taxon>Syngnathoidei</taxon>
        <taxon>Syngnathidae</taxon>
        <taxon>Hippocampus</taxon>
    </lineage>
</organism>
<keyword evidence="9 11" id="KW-1133">Transmembrane helix</keyword>
<dbReference type="GO" id="GO:0012505">
    <property type="term" value="C:endomembrane system"/>
    <property type="evidence" value="ECO:0007669"/>
    <property type="project" value="UniProtKB-SubCell"/>
</dbReference>
<dbReference type="FunFam" id="3.40.50.300:FF:000140">
    <property type="entry name" value="Lipid A export ATP-binding/permease protein MsbA"/>
    <property type="match status" value="1"/>
</dbReference>
<evidence type="ECO:0000256" key="5">
    <source>
        <dbReference type="ARBA" id="ARBA00022741"/>
    </source>
</evidence>
<dbReference type="GO" id="GO:0005524">
    <property type="term" value="F:ATP binding"/>
    <property type="evidence" value="ECO:0007669"/>
    <property type="project" value="UniProtKB-KW"/>
</dbReference>
<keyword evidence="16" id="KW-1185">Reference proteome</keyword>
<sequence>MSKVGALFLLLFACMDVCVLSVLRSLQLSPQNSLFFPCPPLVALWGGELTRAVFLLLLLLLCANGLSGARVFGAVQSILVLCLHLPTYVTLLHALGWAAEEEMWGWHSWERMFQGYLVMMVSWIYWTQYVQSLLVSLSLSVSSVWRPRSSKQEPKKKATSPLRRLMSFMRPHFGCFLAVMLLVGLSSFCEMAVPMYTGQVTEWIQNKGTPDAFTEAITIIAIMTAVSAVMEFIGDLMYIVTMSNVHSTVQGDVFQAVLKQEIAFFDRTPTGDLVSRITTDTNIMSEALSERLSLLMWYTFRMLFVFFFMVKQSWKLSLLTSMGLPVIWVLPKFTAHLRERISVKIQDALAKANQVATETFSCIKTVKSFANEDGETKRYERCMEDLYALNKIEAAAYAGTTSANSMTTLIMKVSILYYGSMLVTRGTVSSGELVSFILYELQFASALDALMHSYPEVKKAVGGSEKIFEYLERKPQIPPEGTLAPKSLKGYVQFQNVKFAYSSDIDNVILKGVTLEMKPGQITALVGLNRSGKSTCVKLLERFYQPQGGQILLDGEPLDSYKDAYLRQKISVVSQDCALFARSVRENIKYGCPDVSDEDMYRAARLASAHNFIMGLSKGYDTDAGEKGGQLSGGQKQRIAIARALIRQPTILVLDNATSDLDSENEQQVYQALLSERVNNCSVLLISTKMSVVERADHIIVLHDGVVEAEGRHHQLLESSQLYAQLVKKEMQ</sequence>
<dbReference type="Pfam" id="PF00005">
    <property type="entry name" value="ABC_tran"/>
    <property type="match status" value="1"/>
</dbReference>
<dbReference type="PROSITE" id="PS50929">
    <property type="entry name" value="ABC_TM1F"/>
    <property type="match status" value="1"/>
</dbReference>
<dbReference type="InterPro" id="IPR039421">
    <property type="entry name" value="Type_1_exporter"/>
</dbReference>
<dbReference type="SMART" id="SM00382">
    <property type="entry name" value="AAA"/>
    <property type="match status" value="1"/>
</dbReference>
<feature type="transmembrane region" description="Helical" evidence="11">
    <location>
        <begin position="78"/>
        <end position="99"/>
    </location>
</feature>
<evidence type="ECO:0000259" key="13">
    <source>
        <dbReference type="PROSITE" id="PS50893"/>
    </source>
</evidence>
<dbReference type="PROSITE" id="PS00211">
    <property type="entry name" value="ABC_TRANSPORTER_1"/>
    <property type="match status" value="1"/>
</dbReference>
<evidence type="ECO:0000256" key="9">
    <source>
        <dbReference type="ARBA" id="ARBA00022989"/>
    </source>
</evidence>
<evidence type="ECO:0000313" key="16">
    <source>
        <dbReference type="Proteomes" id="UP000264820"/>
    </source>
</evidence>
<comment type="subcellular location">
    <subcellularLocation>
        <location evidence="1">Endomembrane system</location>
        <topology evidence="1">Multi-pass membrane protein</topology>
    </subcellularLocation>
</comment>
<dbReference type="InterPro" id="IPR003439">
    <property type="entry name" value="ABC_transporter-like_ATP-bd"/>
</dbReference>
<feature type="transmembrane region" description="Helical" evidence="11">
    <location>
        <begin position="173"/>
        <end position="196"/>
    </location>
</feature>
<dbReference type="Ensembl" id="ENSHCOT00000005998.1">
    <property type="protein sequence ID" value="ENSHCOP00000005061.1"/>
    <property type="gene ID" value="ENSHCOG00000006651.1"/>
</dbReference>
<dbReference type="SUPFAM" id="SSF90123">
    <property type="entry name" value="ABC transporter transmembrane region"/>
    <property type="match status" value="1"/>
</dbReference>
<comment type="similarity">
    <text evidence="2">Belongs to the ABC transporter superfamily. ABCB family. MHC peptide exporter (TC 3.A.1.209) subfamily.</text>
</comment>
<keyword evidence="7" id="KW-0571">Peptide transport</keyword>
<dbReference type="Pfam" id="PF00664">
    <property type="entry name" value="ABC_membrane"/>
    <property type="match status" value="1"/>
</dbReference>
<dbReference type="PANTHER" id="PTHR43394:SF13">
    <property type="entry name" value="ANTIGEN PEPTIDE TRANSPORTER 1"/>
    <property type="match status" value="1"/>
</dbReference>
<evidence type="ECO:0000256" key="2">
    <source>
        <dbReference type="ARBA" id="ARBA00006493"/>
    </source>
</evidence>
<dbReference type="FunFam" id="1.20.1560.10:FF:000215">
    <property type="entry name" value="ABC transporter B family member 4"/>
    <property type="match status" value="1"/>
</dbReference>
<evidence type="ECO:0000256" key="8">
    <source>
        <dbReference type="ARBA" id="ARBA00022967"/>
    </source>
</evidence>
<dbReference type="OrthoDB" id="6500128at2759"/>
<dbReference type="InterPro" id="IPR036640">
    <property type="entry name" value="ABC1_TM_sf"/>
</dbReference>
<accession>A0A3Q2XXD0</accession>
<keyword evidence="5" id="KW-0547">Nucleotide-binding</keyword>
<keyword evidence="7" id="KW-0653">Protein transport</keyword>
<evidence type="ECO:0000256" key="4">
    <source>
        <dbReference type="ARBA" id="ARBA00022692"/>
    </source>
</evidence>
<dbReference type="GO" id="GO:0015421">
    <property type="term" value="F:ABC-type oligopeptide transporter activity"/>
    <property type="evidence" value="ECO:0007669"/>
    <property type="project" value="TreeGrafter"/>
</dbReference>
<dbReference type="STRING" id="109280.ENSHCOP00000005061"/>
<feature type="transmembrane region" description="Helical" evidence="11">
    <location>
        <begin position="49"/>
        <end position="66"/>
    </location>
</feature>
<feature type="domain" description="ABC transporter" evidence="13">
    <location>
        <begin position="492"/>
        <end position="729"/>
    </location>
</feature>
<dbReference type="RefSeq" id="XP_019734158.1">
    <property type="nucleotide sequence ID" value="XM_019878599.1"/>
</dbReference>
<dbReference type="InterPro" id="IPR003593">
    <property type="entry name" value="AAA+_ATPase"/>
</dbReference>
<feature type="transmembrane region" description="Helical" evidence="11">
    <location>
        <begin position="292"/>
        <end position="310"/>
    </location>
</feature>
<feature type="domain" description="ABC transmembrane type-1" evidence="14">
    <location>
        <begin position="177"/>
        <end position="459"/>
    </location>
</feature>
<evidence type="ECO:0000256" key="7">
    <source>
        <dbReference type="ARBA" id="ARBA00022856"/>
    </source>
</evidence>
<dbReference type="GO" id="GO:0016020">
    <property type="term" value="C:membrane"/>
    <property type="evidence" value="ECO:0007669"/>
    <property type="project" value="InterPro"/>
</dbReference>
<keyword evidence="4 11" id="KW-0812">Transmembrane</keyword>
<name>A0A3Q2XXD0_HIPCM</name>
<keyword evidence="8" id="KW-1278">Translocase</keyword>
<evidence type="ECO:0000256" key="6">
    <source>
        <dbReference type="ARBA" id="ARBA00022840"/>
    </source>
</evidence>
<evidence type="ECO:0000256" key="3">
    <source>
        <dbReference type="ARBA" id="ARBA00022448"/>
    </source>
</evidence>
<keyword evidence="6" id="KW-0067">ATP-binding</keyword>
<evidence type="ECO:0000313" key="15">
    <source>
        <dbReference type="Ensembl" id="ENSHCOP00000005061.1"/>
    </source>
</evidence>
<feature type="signal peptide" evidence="12">
    <location>
        <begin position="1"/>
        <end position="21"/>
    </location>
</feature>
<evidence type="ECO:0000256" key="11">
    <source>
        <dbReference type="SAM" id="Phobius"/>
    </source>
</evidence>
<dbReference type="InterPro" id="IPR017871">
    <property type="entry name" value="ABC_transporter-like_CS"/>
</dbReference>
<feature type="transmembrane region" description="Helical" evidence="11">
    <location>
        <begin position="123"/>
        <end position="145"/>
    </location>
</feature>
<feature type="chain" id="PRO_5018625637" evidence="12">
    <location>
        <begin position="22"/>
        <end position="732"/>
    </location>
</feature>
<dbReference type="GeneTree" id="ENSGT00940000159023"/>
<dbReference type="GeneID" id="109521010"/>
<dbReference type="InterPro" id="IPR027417">
    <property type="entry name" value="P-loop_NTPase"/>
</dbReference>
<evidence type="ECO:0000259" key="14">
    <source>
        <dbReference type="PROSITE" id="PS50929"/>
    </source>
</evidence>
<keyword evidence="3" id="KW-0813">Transport</keyword>
<reference evidence="15" key="2">
    <citation type="submission" date="2025-09" db="UniProtKB">
        <authorList>
            <consortium name="Ensembl"/>
        </authorList>
    </citation>
    <scope>IDENTIFICATION</scope>
</reference>
<reference evidence="15" key="1">
    <citation type="submission" date="2025-08" db="UniProtKB">
        <authorList>
            <consortium name="Ensembl"/>
        </authorList>
    </citation>
    <scope>IDENTIFICATION</scope>
</reference>
<keyword evidence="12" id="KW-0732">Signal</keyword>
<dbReference type="KEGG" id="hcq:109521010"/>
<dbReference type="OMA" id="LTMPLMD"/>
<dbReference type="PROSITE" id="PS50893">
    <property type="entry name" value="ABC_TRANSPORTER_2"/>
    <property type="match status" value="1"/>
</dbReference>
<dbReference type="PANTHER" id="PTHR43394">
    <property type="entry name" value="ATP-DEPENDENT PERMEASE MDL1, MITOCHONDRIAL"/>
    <property type="match status" value="1"/>
</dbReference>
<dbReference type="CTD" id="6890"/>
<dbReference type="SUPFAM" id="SSF52540">
    <property type="entry name" value="P-loop containing nucleoside triphosphate hydrolases"/>
    <property type="match status" value="1"/>
</dbReference>
<proteinExistence type="inferred from homology"/>
<protein>
    <submittedName>
        <fullName evidence="15">Transporter 1, ATP-binding cassette, sub-family B (MDR/TAP)</fullName>
    </submittedName>
</protein>
<evidence type="ECO:0000256" key="10">
    <source>
        <dbReference type="ARBA" id="ARBA00023136"/>
    </source>
</evidence>
<dbReference type="Proteomes" id="UP000264820">
    <property type="component" value="Unplaced"/>
</dbReference>
<feature type="transmembrane region" description="Helical" evidence="11">
    <location>
        <begin position="216"/>
        <end position="240"/>
    </location>
</feature>
<dbReference type="AlphaFoldDB" id="A0A3Q2XXD0"/>
<evidence type="ECO:0000256" key="1">
    <source>
        <dbReference type="ARBA" id="ARBA00004127"/>
    </source>
</evidence>
<evidence type="ECO:0000256" key="12">
    <source>
        <dbReference type="SAM" id="SignalP"/>
    </source>
</evidence>
<dbReference type="PRINTS" id="PR01896">
    <property type="entry name" value="TAP1PROTEIN"/>
</dbReference>
<keyword evidence="10 11" id="KW-0472">Membrane</keyword>
<dbReference type="Gene3D" id="1.20.1560.10">
    <property type="entry name" value="ABC transporter type 1, transmembrane domain"/>
    <property type="match status" value="1"/>
</dbReference>